<protein>
    <recommendedName>
        <fullName evidence="3">DUF732 domain-containing protein</fullName>
    </recommendedName>
</protein>
<dbReference type="STRING" id="1108044.GOOTI_091_00210"/>
<dbReference type="PROSITE" id="PS51257">
    <property type="entry name" value="PROKAR_LIPOPROTEIN"/>
    <property type="match status" value="1"/>
</dbReference>
<dbReference type="Pfam" id="PF05305">
    <property type="entry name" value="DUF732"/>
    <property type="match status" value="1"/>
</dbReference>
<feature type="compositionally biased region" description="Low complexity" evidence="1">
    <location>
        <begin position="78"/>
        <end position="89"/>
    </location>
</feature>
<evidence type="ECO:0000256" key="1">
    <source>
        <dbReference type="SAM" id="MobiDB-lite"/>
    </source>
</evidence>
<dbReference type="EMBL" id="BAFB01000091">
    <property type="protein sequence ID" value="GAB34026.1"/>
    <property type="molecule type" value="Genomic_DNA"/>
</dbReference>
<accession>H5TKL8</accession>
<proteinExistence type="predicted"/>
<feature type="region of interest" description="Disordered" evidence="1">
    <location>
        <begin position="25"/>
        <end position="105"/>
    </location>
</feature>
<organism evidence="4 5">
    <name type="scientific">Gordonia otitidis (strain DSM 44809 / CCUG 52243 / JCM 12355 / NBRC 100426 / IFM 10032)</name>
    <dbReference type="NCBI Taxonomy" id="1108044"/>
    <lineage>
        <taxon>Bacteria</taxon>
        <taxon>Bacillati</taxon>
        <taxon>Actinomycetota</taxon>
        <taxon>Actinomycetes</taxon>
        <taxon>Mycobacteriales</taxon>
        <taxon>Gordoniaceae</taxon>
        <taxon>Gordonia</taxon>
    </lineage>
</organism>
<sequence>MMRKFFGLGVIMAGVALAGGLSACSDDSTASAPITSDPVTTTSMYSSPASSSAKASETEKTESSAAAAPGGTKVSGSTTLPATAPNTTTKVPENFPGPGGEQVSDKGKKYLQALKDQNISFAGDSDNSVALNSAEYVCAQQAKGADPTTVKAFVTAMIGPSSKNAAEANSKADKVIKAARDNYC</sequence>
<feature type="domain" description="DUF732" evidence="3">
    <location>
        <begin position="109"/>
        <end position="184"/>
    </location>
</feature>
<feature type="compositionally biased region" description="Polar residues" evidence="1">
    <location>
        <begin position="25"/>
        <end position="45"/>
    </location>
</feature>
<name>H5TKL8_GORO1</name>
<feature type="signal peptide" evidence="2">
    <location>
        <begin position="1"/>
        <end position="18"/>
    </location>
</feature>
<feature type="chain" id="PRO_5039002694" description="DUF732 domain-containing protein" evidence="2">
    <location>
        <begin position="19"/>
        <end position="184"/>
    </location>
</feature>
<comment type="caution">
    <text evidence="4">The sequence shown here is derived from an EMBL/GenBank/DDBJ whole genome shotgun (WGS) entry which is preliminary data.</text>
</comment>
<keyword evidence="5" id="KW-1185">Reference proteome</keyword>
<evidence type="ECO:0000313" key="5">
    <source>
        <dbReference type="Proteomes" id="UP000005038"/>
    </source>
</evidence>
<evidence type="ECO:0000313" key="4">
    <source>
        <dbReference type="EMBL" id="GAB34026.1"/>
    </source>
</evidence>
<dbReference type="Proteomes" id="UP000005038">
    <property type="component" value="Unassembled WGS sequence"/>
</dbReference>
<reference evidence="4" key="1">
    <citation type="submission" date="2012-02" db="EMBL/GenBank/DDBJ databases">
        <title>Whole genome shotgun sequence of Gordonia otitidis NBRC 100426.</title>
        <authorList>
            <person name="Yoshida I."/>
            <person name="Hosoyama A."/>
            <person name="Tsuchikane K."/>
            <person name="Katsumata H."/>
            <person name="Yamazaki S."/>
            <person name="Fujita N."/>
        </authorList>
    </citation>
    <scope>NUCLEOTIDE SEQUENCE [LARGE SCALE GENOMIC DNA]</scope>
    <source>
        <strain evidence="4">NBRC 100426</strain>
    </source>
</reference>
<keyword evidence="2" id="KW-0732">Signal</keyword>
<evidence type="ECO:0000259" key="3">
    <source>
        <dbReference type="Pfam" id="PF05305"/>
    </source>
</evidence>
<gene>
    <name evidence="4" type="ORF">GOOTI_091_00210</name>
</gene>
<feature type="compositionally biased region" description="Low complexity" evidence="1">
    <location>
        <begin position="46"/>
        <end position="55"/>
    </location>
</feature>
<dbReference type="InterPro" id="IPR007969">
    <property type="entry name" value="DUF732"/>
</dbReference>
<dbReference type="AlphaFoldDB" id="H5TKL8"/>
<evidence type="ECO:0000256" key="2">
    <source>
        <dbReference type="SAM" id="SignalP"/>
    </source>
</evidence>